<dbReference type="STRING" id="1280837.A0A316V1C2"/>
<evidence type="ECO:0000256" key="3">
    <source>
        <dbReference type="ARBA" id="ARBA00022833"/>
    </source>
</evidence>
<keyword evidence="1" id="KW-0479">Metal-binding</keyword>
<feature type="region of interest" description="Disordered" evidence="7">
    <location>
        <begin position="1"/>
        <end position="22"/>
    </location>
</feature>
<evidence type="ECO:0000256" key="1">
    <source>
        <dbReference type="ARBA" id="ARBA00022723"/>
    </source>
</evidence>
<dbReference type="GO" id="GO:0008270">
    <property type="term" value="F:zinc ion binding"/>
    <property type="evidence" value="ECO:0007669"/>
    <property type="project" value="UniProtKB-KW"/>
</dbReference>
<dbReference type="GO" id="GO:0006355">
    <property type="term" value="P:regulation of DNA-templated transcription"/>
    <property type="evidence" value="ECO:0007669"/>
    <property type="project" value="InterPro"/>
</dbReference>
<feature type="compositionally biased region" description="Polar residues" evidence="7">
    <location>
        <begin position="278"/>
        <end position="288"/>
    </location>
</feature>
<name>A0A316V1C2_9BASI</name>
<proteinExistence type="predicted"/>
<dbReference type="OrthoDB" id="2162994at2759"/>
<keyword evidence="5" id="KW-0804">Transcription</keyword>
<dbReference type="InterPro" id="IPR013088">
    <property type="entry name" value="Znf_NHR/GATA"/>
</dbReference>
<dbReference type="SUPFAM" id="SSF57716">
    <property type="entry name" value="Glucocorticoid receptor-like (DNA-binding domain)"/>
    <property type="match status" value="1"/>
</dbReference>
<dbReference type="Pfam" id="PF00320">
    <property type="entry name" value="GATA"/>
    <property type="match status" value="1"/>
</dbReference>
<dbReference type="PANTHER" id="PTHR47172">
    <property type="entry name" value="OS01G0976800 PROTEIN"/>
    <property type="match status" value="1"/>
</dbReference>
<feature type="compositionally biased region" description="Basic and acidic residues" evidence="7">
    <location>
        <begin position="30"/>
        <end position="39"/>
    </location>
</feature>
<evidence type="ECO:0000313" key="9">
    <source>
        <dbReference type="EMBL" id="PWN31350.1"/>
    </source>
</evidence>
<dbReference type="EMBL" id="KZ819610">
    <property type="protein sequence ID" value="PWN31350.1"/>
    <property type="molecule type" value="Genomic_DNA"/>
</dbReference>
<evidence type="ECO:0000259" key="8">
    <source>
        <dbReference type="PROSITE" id="PS50114"/>
    </source>
</evidence>
<feature type="region of interest" description="Disordered" evidence="7">
    <location>
        <begin position="71"/>
        <end position="100"/>
    </location>
</feature>
<dbReference type="CDD" id="cd00202">
    <property type="entry name" value="ZnF_GATA"/>
    <property type="match status" value="1"/>
</dbReference>
<dbReference type="PANTHER" id="PTHR47172:SF24">
    <property type="entry name" value="GATA ZINC FINGER DOMAIN-CONTAINING PROTEIN 14-RELATED"/>
    <property type="match status" value="1"/>
</dbReference>
<feature type="region of interest" description="Disordered" evidence="7">
    <location>
        <begin position="244"/>
        <end position="288"/>
    </location>
</feature>
<dbReference type="PROSITE" id="PS00344">
    <property type="entry name" value="GATA_ZN_FINGER_1"/>
    <property type="match status" value="1"/>
</dbReference>
<dbReference type="RefSeq" id="XP_025351652.1">
    <property type="nucleotide sequence ID" value="XM_025499753.1"/>
</dbReference>
<feature type="region of interest" description="Disordered" evidence="7">
    <location>
        <begin position="30"/>
        <end position="49"/>
    </location>
</feature>
<keyword evidence="4" id="KW-0805">Transcription regulation</keyword>
<evidence type="ECO:0000256" key="4">
    <source>
        <dbReference type="ARBA" id="ARBA00023015"/>
    </source>
</evidence>
<dbReference type="AlphaFoldDB" id="A0A316V1C2"/>
<keyword evidence="10" id="KW-1185">Reference proteome</keyword>
<dbReference type="PROSITE" id="PS50114">
    <property type="entry name" value="GATA_ZN_FINGER_2"/>
    <property type="match status" value="1"/>
</dbReference>
<dbReference type="Proteomes" id="UP000245771">
    <property type="component" value="Unassembled WGS sequence"/>
</dbReference>
<reference evidence="9 10" key="1">
    <citation type="journal article" date="2018" name="Mol. Biol. Evol.">
        <title>Broad Genomic Sampling Reveals a Smut Pathogenic Ancestry of the Fungal Clade Ustilaginomycotina.</title>
        <authorList>
            <person name="Kijpornyongpan T."/>
            <person name="Mondo S.J."/>
            <person name="Barry K."/>
            <person name="Sandor L."/>
            <person name="Lee J."/>
            <person name="Lipzen A."/>
            <person name="Pangilinan J."/>
            <person name="LaButti K."/>
            <person name="Hainaut M."/>
            <person name="Henrissat B."/>
            <person name="Grigoriev I.V."/>
            <person name="Spatafora J.W."/>
            <person name="Aime M.C."/>
        </authorList>
    </citation>
    <scope>NUCLEOTIDE SEQUENCE [LARGE SCALE GENOMIC DNA]</scope>
    <source>
        <strain evidence="9 10">MCA 3882</strain>
    </source>
</reference>
<dbReference type="InParanoid" id="A0A316V1C2"/>
<evidence type="ECO:0000313" key="10">
    <source>
        <dbReference type="Proteomes" id="UP000245771"/>
    </source>
</evidence>
<protein>
    <recommendedName>
        <fullName evidence="8">GATA-type domain-containing protein</fullName>
    </recommendedName>
</protein>
<feature type="compositionally biased region" description="Polar residues" evidence="7">
    <location>
        <begin position="71"/>
        <end position="87"/>
    </location>
</feature>
<dbReference type="SMART" id="SM00401">
    <property type="entry name" value="ZnF_GATA"/>
    <property type="match status" value="1"/>
</dbReference>
<sequence>MDGHYHSDIGGHPSSYRDGYGKPSWIAREQKMQGSRDRQSMSFKESGPSPAYLSPAMAFVTHPSYVHLRARTSTSDGQKCASNRSVQSPPPSFTTTFSSDPYSIDEHSLVSSPSSLRAPSQHFYRSQVRSSTELKLFNQLWDVMLEVRRHIERYQSKNSAEGPRPLPSIRDGDVATLTSHLLYEIDVLAEADGRSADHFALDVRHLHDQFSHRRQRMRARSSTVFMASNRDRSSFSHYQPHQQYHSFSSTFPPNHPKGPVSSSQMPQGTPLMPGGYSETPSSAPHTTRGQEMYFPAYNYHRPEYGMHGRETINQRVMELECRVSSGYATPMYDGRFITGPSSPQDDMRSMSSAHLGGPGTISYSHHGRISQAMPRRVRKRRDEAEQSCVSCSAEETPEWRKGPSGSRTLCNACGLLYAKECRKRDLDLQAHGKLRRGSQTGGGDDMTQEKRKNSLLELQIAVQARVIQSNPILWECQTAYTHPIQVTKPQMRSEAACSKYQINKSKPVNDHIRFYLH</sequence>
<dbReference type="GO" id="GO:0043565">
    <property type="term" value="F:sequence-specific DNA binding"/>
    <property type="evidence" value="ECO:0007669"/>
    <property type="project" value="InterPro"/>
</dbReference>
<dbReference type="Gene3D" id="3.30.50.10">
    <property type="entry name" value="Erythroid Transcription Factor GATA-1, subunit A"/>
    <property type="match status" value="1"/>
</dbReference>
<accession>A0A316V1C2</accession>
<evidence type="ECO:0000256" key="7">
    <source>
        <dbReference type="SAM" id="MobiDB-lite"/>
    </source>
</evidence>
<keyword evidence="3" id="KW-0862">Zinc</keyword>
<dbReference type="GeneID" id="37021534"/>
<feature type="domain" description="GATA-type" evidence="8">
    <location>
        <begin position="382"/>
        <end position="436"/>
    </location>
</feature>
<gene>
    <name evidence="9" type="ORF">FA14DRAFT_162766</name>
</gene>
<evidence type="ECO:0000256" key="2">
    <source>
        <dbReference type="ARBA" id="ARBA00022771"/>
    </source>
</evidence>
<organism evidence="9 10">
    <name type="scientific">Meira miltonrushii</name>
    <dbReference type="NCBI Taxonomy" id="1280837"/>
    <lineage>
        <taxon>Eukaryota</taxon>
        <taxon>Fungi</taxon>
        <taxon>Dikarya</taxon>
        <taxon>Basidiomycota</taxon>
        <taxon>Ustilaginomycotina</taxon>
        <taxon>Exobasidiomycetes</taxon>
        <taxon>Exobasidiales</taxon>
        <taxon>Brachybasidiaceae</taxon>
        <taxon>Meira</taxon>
    </lineage>
</organism>
<dbReference type="InterPro" id="IPR000679">
    <property type="entry name" value="Znf_GATA"/>
</dbReference>
<keyword evidence="2 6" id="KW-0863">Zinc-finger</keyword>
<evidence type="ECO:0000256" key="6">
    <source>
        <dbReference type="PROSITE-ProRule" id="PRU00094"/>
    </source>
</evidence>
<evidence type="ECO:0000256" key="5">
    <source>
        <dbReference type="ARBA" id="ARBA00023163"/>
    </source>
</evidence>